<dbReference type="InterPro" id="IPR000415">
    <property type="entry name" value="Nitroreductase-like"/>
</dbReference>
<evidence type="ECO:0000256" key="1">
    <source>
        <dbReference type="ARBA" id="ARBA00001917"/>
    </source>
</evidence>
<evidence type="ECO:0000313" key="15">
    <source>
        <dbReference type="Proteomes" id="UP000838412"/>
    </source>
</evidence>
<gene>
    <name evidence="14" type="primary">IYD</name>
    <name evidence="14" type="ORF">BLAG_LOCUS17784</name>
</gene>
<feature type="domain" description="Nitroreductase" evidence="13">
    <location>
        <begin position="102"/>
        <end position="270"/>
    </location>
</feature>
<dbReference type="AlphaFoldDB" id="A0A8J9ZXG3"/>
<dbReference type="FunFam" id="3.40.109.10:FF:000004">
    <property type="entry name" value="Iodotyrosine deiodinase 1"/>
    <property type="match status" value="1"/>
</dbReference>
<comment type="catalytic activity">
    <reaction evidence="9">
        <text>3-iodo-L-tyrosine + iodide + NADP(+) = 3,5-diiodo-L-tyrosine + NADPH + H(+)</text>
        <dbReference type="Rhea" id="RHEA:27457"/>
        <dbReference type="ChEBI" id="CHEBI:15378"/>
        <dbReference type="ChEBI" id="CHEBI:16382"/>
        <dbReference type="ChEBI" id="CHEBI:57506"/>
        <dbReference type="ChEBI" id="CHEBI:57783"/>
        <dbReference type="ChEBI" id="CHEBI:58349"/>
        <dbReference type="ChEBI" id="CHEBI:59898"/>
    </reaction>
    <physiologicalReaction direction="right-to-left" evidence="9">
        <dbReference type="Rhea" id="RHEA:27459"/>
    </physiologicalReaction>
</comment>
<dbReference type="Pfam" id="PF00881">
    <property type="entry name" value="Nitroreductase"/>
    <property type="match status" value="1"/>
</dbReference>
<dbReference type="OrthoDB" id="41362at2759"/>
<protein>
    <recommendedName>
        <fullName evidence="3">iodotyrosine deiodinase</fullName>
        <ecNumber evidence="3">1.21.1.1</ecNumber>
    </recommendedName>
</protein>
<organism evidence="14 15">
    <name type="scientific">Branchiostoma lanceolatum</name>
    <name type="common">Common lancelet</name>
    <name type="synonym">Amphioxus lanceolatum</name>
    <dbReference type="NCBI Taxonomy" id="7740"/>
    <lineage>
        <taxon>Eukaryota</taxon>
        <taxon>Metazoa</taxon>
        <taxon>Chordata</taxon>
        <taxon>Cephalochordata</taxon>
        <taxon>Leptocardii</taxon>
        <taxon>Amphioxiformes</taxon>
        <taxon>Branchiostomatidae</taxon>
        <taxon>Branchiostoma</taxon>
    </lineage>
</organism>
<comment type="catalytic activity">
    <reaction evidence="7">
        <text>iodide + L-tyrosine + NADP(+) = 3-iodo-L-tyrosine + NADPH</text>
        <dbReference type="Rhea" id="RHEA:27453"/>
        <dbReference type="ChEBI" id="CHEBI:16382"/>
        <dbReference type="ChEBI" id="CHEBI:57783"/>
        <dbReference type="ChEBI" id="CHEBI:58315"/>
        <dbReference type="ChEBI" id="CHEBI:58349"/>
        <dbReference type="ChEBI" id="CHEBI:59898"/>
    </reaction>
    <physiologicalReaction direction="right-to-left" evidence="7">
        <dbReference type="Rhea" id="RHEA:27455"/>
    </physiologicalReaction>
</comment>
<dbReference type="EC" id="1.21.1.1" evidence="3"/>
<evidence type="ECO:0000256" key="8">
    <source>
        <dbReference type="ARBA" id="ARBA00033666"/>
    </source>
</evidence>
<dbReference type="Gene3D" id="3.40.109.10">
    <property type="entry name" value="NADH Oxidase"/>
    <property type="match status" value="1"/>
</dbReference>
<feature type="transmembrane region" description="Helical" evidence="12">
    <location>
        <begin position="12"/>
        <end position="33"/>
    </location>
</feature>
<dbReference type="InterPro" id="IPR050627">
    <property type="entry name" value="Nitroreductase/BluB"/>
</dbReference>
<name>A0A8J9ZXG3_BRALA</name>
<keyword evidence="6" id="KW-0560">Oxidoreductase</keyword>
<comment type="similarity">
    <text evidence="2">Belongs to the nitroreductase family.</text>
</comment>
<keyword evidence="12" id="KW-0812">Transmembrane</keyword>
<comment type="catalytic activity">
    <reaction evidence="8">
        <text>bromide + L-tyrosine + NADP(+) = 3-bromo-L-tyrosine + NADPH</text>
        <dbReference type="Rhea" id="RHEA:70347"/>
        <dbReference type="ChEBI" id="CHEBI:15858"/>
        <dbReference type="ChEBI" id="CHEBI:57783"/>
        <dbReference type="ChEBI" id="CHEBI:58315"/>
        <dbReference type="ChEBI" id="CHEBI:58349"/>
        <dbReference type="ChEBI" id="CHEBI:189423"/>
    </reaction>
    <physiologicalReaction direction="right-to-left" evidence="8">
        <dbReference type="Rhea" id="RHEA:70349"/>
    </physiologicalReaction>
</comment>
<dbReference type="Proteomes" id="UP000838412">
    <property type="component" value="Chromosome 4"/>
</dbReference>
<evidence type="ECO:0000259" key="13">
    <source>
        <dbReference type="Pfam" id="PF00881"/>
    </source>
</evidence>
<dbReference type="EMBL" id="OV696689">
    <property type="protein sequence ID" value="CAH1262943.1"/>
    <property type="molecule type" value="Genomic_DNA"/>
</dbReference>
<reference evidence="14" key="1">
    <citation type="submission" date="2022-01" db="EMBL/GenBank/DDBJ databases">
        <authorList>
            <person name="Braso-Vives M."/>
        </authorList>
    </citation>
    <scope>NUCLEOTIDE SEQUENCE</scope>
</reference>
<dbReference type="GO" id="GO:0140616">
    <property type="term" value="F:iodotyrosine deiodinase activity"/>
    <property type="evidence" value="ECO:0007669"/>
    <property type="project" value="UniProtKB-EC"/>
</dbReference>
<evidence type="ECO:0000256" key="5">
    <source>
        <dbReference type="ARBA" id="ARBA00022643"/>
    </source>
</evidence>
<keyword evidence="15" id="KW-1185">Reference proteome</keyword>
<evidence type="ECO:0000313" key="14">
    <source>
        <dbReference type="EMBL" id="CAH1262943.1"/>
    </source>
</evidence>
<keyword evidence="5" id="KW-0288">FMN</keyword>
<comment type="catalytic activity">
    <reaction evidence="10">
        <text>L-tyrosine + chloride + NADP(+) = 3-chloro-L-tyrosine + NADPH</text>
        <dbReference type="Rhea" id="RHEA:70343"/>
        <dbReference type="ChEBI" id="CHEBI:17996"/>
        <dbReference type="ChEBI" id="CHEBI:57783"/>
        <dbReference type="ChEBI" id="CHEBI:58315"/>
        <dbReference type="ChEBI" id="CHEBI:58349"/>
        <dbReference type="ChEBI" id="CHEBI:189422"/>
    </reaction>
    <physiologicalReaction direction="right-to-left" evidence="10">
        <dbReference type="Rhea" id="RHEA:70345"/>
    </physiologicalReaction>
</comment>
<dbReference type="CDD" id="cd02144">
    <property type="entry name" value="iodotyrosine_dehalogenase"/>
    <property type="match status" value="1"/>
</dbReference>
<evidence type="ECO:0000256" key="11">
    <source>
        <dbReference type="SAM" id="MobiDB-lite"/>
    </source>
</evidence>
<evidence type="ECO:0000256" key="4">
    <source>
        <dbReference type="ARBA" id="ARBA00022630"/>
    </source>
</evidence>
<evidence type="ECO:0000256" key="10">
    <source>
        <dbReference type="ARBA" id="ARBA00048356"/>
    </source>
</evidence>
<evidence type="ECO:0000256" key="12">
    <source>
        <dbReference type="SAM" id="Phobius"/>
    </source>
</evidence>
<dbReference type="GO" id="GO:0006570">
    <property type="term" value="P:tyrosine metabolic process"/>
    <property type="evidence" value="ECO:0007669"/>
    <property type="project" value="TreeGrafter"/>
</dbReference>
<evidence type="ECO:0000256" key="7">
    <source>
        <dbReference type="ARBA" id="ARBA00033619"/>
    </source>
</evidence>
<dbReference type="GO" id="GO:0005886">
    <property type="term" value="C:plasma membrane"/>
    <property type="evidence" value="ECO:0007669"/>
    <property type="project" value="TreeGrafter"/>
</dbReference>
<comment type="cofactor">
    <cofactor evidence="1">
        <name>FMN</name>
        <dbReference type="ChEBI" id="CHEBI:58210"/>
    </cofactor>
</comment>
<keyword evidence="4" id="KW-0285">Flavoprotein</keyword>
<dbReference type="PANTHER" id="PTHR23026">
    <property type="entry name" value="NADPH NITROREDUCTASE"/>
    <property type="match status" value="1"/>
</dbReference>
<dbReference type="PANTHER" id="PTHR23026:SF90">
    <property type="entry name" value="IODOTYROSINE DEIODINASE 1"/>
    <property type="match status" value="1"/>
</dbReference>
<proteinExistence type="inferred from homology"/>
<dbReference type="InterPro" id="IPR029479">
    <property type="entry name" value="Nitroreductase"/>
</dbReference>
<feature type="region of interest" description="Disordered" evidence="11">
    <location>
        <begin position="50"/>
        <end position="70"/>
    </location>
</feature>
<accession>A0A8J9ZXG3</accession>
<evidence type="ECO:0000256" key="3">
    <source>
        <dbReference type="ARBA" id="ARBA00012348"/>
    </source>
</evidence>
<evidence type="ECO:0000256" key="9">
    <source>
        <dbReference type="ARBA" id="ARBA00047519"/>
    </source>
</evidence>
<sequence length="294" mass="33726">MDFSAPFLTNYWPHLLAAFIGYFTIKFLARSLFGIEITRRFSHEYDPARQLDLERDEDENQGVSGGPQSFEDMTEHIPYRLKKYTEKETFRRAVEFYRMMDERRTVRHFSDDAVPLGVVQTLIKTAGTSPSGAHTQPWTYVVVQDFNLKCQIRKIVEEEEEINYRKRMSATWVKDLEKLRTTWERNVLDVAPYLIMVFKQAYGVGPNGERINHYYSEISISISVGILLAAIQNAGLVTVTSTPLNAGPALRTLLARPVNEKLLLLLPIGYPAHNATVPDLQRRDIKDNHGSDVM</sequence>
<evidence type="ECO:0000256" key="6">
    <source>
        <dbReference type="ARBA" id="ARBA00023002"/>
    </source>
</evidence>
<keyword evidence="12" id="KW-0472">Membrane</keyword>
<dbReference type="SUPFAM" id="SSF55469">
    <property type="entry name" value="FMN-dependent nitroreductase-like"/>
    <property type="match status" value="1"/>
</dbReference>
<evidence type="ECO:0000256" key="2">
    <source>
        <dbReference type="ARBA" id="ARBA00007118"/>
    </source>
</evidence>
<keyword evidence="12" id="KW-1133">Transmembrane helix</keyword>